<reference evidence="5" key="1">
    <citation type="submission" date="2017-09" db="EMBL/GenBank/DDBJ databases">
        <title>FDA dAtabase for Regulatory Grade micrObial Sequences (FDA-ARGOS): Supporting development and validation of Infectious Disease Dx tests.</title>
        <authorList>
            <person name="Minogue T."/>
            <person name="Wolcott M."/>
            <person name="Wasieloski L."/>
            <person name="Aguilar W."/>
            <person name="Moore D."/>
            <person name="Tallon L."/>
            <person name="Sadzewicz L."/>
            <person name="Ott S."/>
            <person name="Zhao X."/>
            <person name="Nagaraj S."/>
            <person name="Vavikolanu K."/>
            <person name="Aluvathingal J."/>
            <person name="Nadendla S."/>
            <person name="Sichtig H."/>
        </authorList>
    </citation>
    <scope>NUCLEOTIDE SEQUENCE [LARGE SCALE GENOMIC DNA]</scope>
    <source>
        <strain evidence="5">FDAARGOS_390</strain>
    </source>
</reference>
<gene>
    <name evidence="3" type="ORF">CRM94_08755</name>
    <name evidence="4" type="ORF">NYZ96_31255</name>
</gene>
<dbReference type="PROSITE" id="PS50110">
    <property type="entry name" value="RESPONSE_REGULATORY"/>
    <property type="match status" value="1"/>
</dbReference>
<accession>A0A095YFX8</accession>
<proteinExistence type="predicted"/>
<dbReference type="InterPro" id="IPR013975">
    <property type="entry name" value="Tscrpt_reg_BetR_N"/>
</dbReference>
<name>A0A095YFX8_BURGA</name>
<dbReference type="RefSeq" id="WP_017921853.1">
    <property type="nucleotide sequence ID" value="NZ_CADEPT010000002.1"/>
</dbReference>
<reference evidence="3" key="2">
    <citation type="submission" date="2017-09" db="EMBL/GenBank/DDBJ databases">
        <title>FDA dAtabase for Regulatory Grade micrObial Sequences (FDA-ARGOS): Supporting development and validation of Infectious Disease Dx tests.</title>
        <authorList>
            <person name="Minogue T."/>
            <person name="Wolcott M."/>
            <person name="Wasieloski L."/>
            <person name="Aguilar W."/>
            <person name="Moore D."/>
            <person name="Tallon L.J."/>
            <person name="Sadzewicz L."/>
            <person name="Ott S."/>
            <person name="Zhao X."/>
            <person name="Nagaraj S."/>
            <person name="Vavikolanu K."/>
            <person name="Aluvathingal J."/>
            <person name="Nadendla S."/>
            <person name="Sichtig H."/>
        </authorList>
    </citation>
    <scope>NUCLEOTIDE SEQUENCE</scope>
    <source>
        <strain evidence="3">FDAARGOS_390</strain>
    </source>
</reference>
<dbReference type="EMBL" id="CP104215">
    <property type="protein sequence ID" value="UWX72888.1"/>
    <property type="molecule type" value="Genomic_DNA"/>
</dbReference>
<protein>
    <submittedName>
        <fullName evidence="4">Helix-turn-helix domain-containing protein</fullName>
    </submittedName>
</protein>
<evidence type="ECO:0000313" key="5">
    <source>
        <dbReference type="Proteomes" id="UP000220629"/>
    </source>
</evidence>
<sequence length="284" mass="31312">MANEAVTTDSLAVAERVRELMSRNGIGKRQQTTELCRILDLSFSQGHRKLRGSSPWTLSQIRKVAEAYGEPAAQLFSAQSLDPGMVGASAHDAVLFAGVSEIPCTVWIGAQLEPGARPEFVAYEHQGRWRVLRHTGVLYQSAYDVHKIEIYPRRAESDRMLVAVVDGDRVSADSVCRYLDEQGFATAHFERLPAFLDALQSQAFDAVLTEWLFEGRSATPVIRSVRASDNPGAPIFVLTDALLSGQASEAEIGDAMRTFDVVCYEKPVRLSLMCADLAKRLSQH</sequence>
<dbReference type="GeneID" id="66461052"/>
<reference evidence="4" key="3">
    <citation type="submission" date="2022-09" db="EMBL/GenBank/DDBJ databases">
        <title>Genomic of Burkholderia gladioli.</title>
        <authorList>
            <person name="Wu H."/>
        </authorList>
    </citation>
    <scope>NUCLEOTIDE SEQUENCE</scope>
    <source>
        <strain evidence="4">ZN-S4</strain>
    </source>
</reference>
<dbReference type="AlphaFoldDB" id="A0A095YFX8"/>
<dbReference type="SUPFAM" id="SSF52172">
    <property type="entry name" value="CheY-like"/>
    <property type="match status" value="1"/>
</dbReference>
<organism evidence="3 5">
    <name type="scientific">Burkholderia gladioli</name>
    <name type="common">Pseudomonas marginata</name>
    <name type="synonym">Phytomonas marginata</name>
    <dbReference type="NCBI Taxonomy" id="28095"/>
    <lineage>
        <taxon>Bacteria</taxon>
        <taxon>Pseudomonadati</taxon>
        <taxon>Pseudomonadota</taxon>
        <taxon>Betaproteobacteria</taxon>
        <taxon>Burkholderiales</taxon>
        <taxon>Burkholderiaceae</taxon>
        <taxon>Burkholderia</taxon>
    </lineage>
</organism>
<dbReference type="InterPro" id="IPR001789">
    <property type="entry name" value="Sig_transdc_resp-reg_receiver"/>
</dbReference>
<dbReference type="InterPro" id="IPR011006">
    <property type="entry name" value="CheY-like_superfamily"/>
</dbReference>
<feature type="domain" description="Response regulatory" evidence="2">
    <location>
        <begin position="161"/>
        <end position="281"/>
    </location>
</feature>
<dbReference type="Pfam" id="PF08667">
    <property type="entry name" value="BetR"/>
    <property type="match status" value="1"/>
</dbReference>
<dbReference type="Proteomes" id="UP001059745">
    <property type="component" value="Chromosome 2"/>
</dbReference>
<dbReference type="Proteomes" id="UP000220629">
    <property type="component" value="Unassembled WGS sequence"/>
</dbReference>
<evidence type="ECO:0000313" key="3">
    <source>
        <dbReference type="EMBL" id="PEH42223.1"/>
    </source>
</evidence>
<evidence type="ECO:0000259" key="2">
    <source>
        <dbReference type="PROSITE" id="PS50110"/>
    </source>
</evidence>
<comment type="caution">
    <text evidence="1">Lacks conserved residue(s) required for the propagation of feature annotation.</text>
</comment>
<evidence type="ECO:0000313" key="4">
    <source>
        <dbReference type="EMBL" id="UWX72888.1"/>
    </source>
</evidence>
<dbReference type="GO" id="GO:0000160">
    <property type="term" value="P:phosphorelay signal transduction system"/>
    <property type="evidence" value="ECO:0007669"/>
    <property type="project" value="InterPro"/>
</dbReference>
<dbReference type="EMBL" id="PDDY01000001">
    <property type="protein sequence ID" value="PEH42223.1"/>
    <property type="molecule type" value="Genomic_DNA"/>
</dbReference>
<evidence type="ECO:0000256" key="1">
    <source>
        <dbReference type="PROSITE-ProRule" id="PRU00169"/>
    </source>
</evidence>
<dbReference type="Gene3D" id="3.40.50.2300">
    <property type="match status" value="1"/>
</dbReference>